<dbReference type="EMBL" id="MU795842">
    <property type="protein sequence ID" value="KAJ3804707.1"/>
    <property type="molecule type" value="Genomic_DNA"/>
</dbReference>
<feature type="non-terminal residue" evidence="1">
    <location>
        <position position="88"/>
    </location>
</feature>
<protein>
    <submittedName>
        <fullName evidence="1">Uncharacterized protein</fullName>
    </submittedName>
</protein>
<name>A0ACC1TJ41_9AGAR</name>
<feature type="non-terminal residue" evidence="1">
    <location>
        <position position="1"/>
    </location>
</feature>
<reference evidence="1" key="1">
    <citation type="submission" date="2022-09" db="EMBL/GenBank/DDBJ databases">
        <title>A Global Phylogenomic Analysis of the Shiitake Genus Lentinula.</title>
        <authorList>
            <consortium name="DOE Joint Genome Institute"/>
            <person name="Sierra-Patev S."/>
            <person name="Min B."/>
            <person name="Naranjo-Ortiz M."/>
            <person name="Looney B."/>
            <person name="Konkel Z."/>
            <person name="Slot J.C."/>
            <person name="Sakamoto Y."/>
            <person name="Steenwyk J.L."/>
            <person name="Rokas A."/>
            <person name="Carro J."/>
            <person name="Camarero S."/>
            <person name="Ferreira P."/>
            <person name="Molpeceres G."/>
            <person name="Ruiz-Duenas F.J."/>
            <person name="Serrano A."/>
            <person name="Henrissat B."/>
            <person name="Drula E."/>
            <person name="Hughes K.W."/>
            <person name="Mata J.L."/>
            <person name="Ishikawa N.K."/>
            <person name="Vargas-Isla R."/>
            <person name="Ushijima S."/>
            <person name="Smith C.A."/>
            <person name="Ahrendt S."/>
            <person name="Andreopoulos W."/>
            <person name="He G."/>
            <person name="Labutti K."/>
            <person name="Lipzen A."/>
            <person name="Ng V."/>
            <person name="Riley R."/>
            <person name="Sandor L."/>
            <person name="Barry K."/>
            <person name="Martinez A.T."/>
            <person name="Xiao Y."/>
            <person name="Gibbons J.G."/>
            <person name="Terashima K."/>
            <person name="Grigoriev I.V."/>
            <person name="Hibbett D.S."/>
        </authorList>
    </citation>
    <scope>NUCLEOTIDE SEQUENCE</scope>
    <source>
        <strain evidence="1">TMI1499</strain>
    </source>
</reference>
<evidence type="ECO:0000313" key="2">
    <source>
        <dbReference type="Proteomes" id="UP001163835"/>
    </source>
</evidence>
<organism evidence="1 2">
    <name type="scientific">Lentinula aff. lateritia</name>
    <dbReference type="NCBI Taxonomy" id="2804960"/>
    <lineage>
        <taxon>Eukaryota</taxon>
        <taxon>Fungi</taxon>
        <taxon>Dikarya</taxon>
        <taxon>Basidiomycota</taxon>
        <taxon>Agaricomycotina</taxon>
        <taxon>Agaricomycetes</taxon>
        <taxon>Agaricomycetidae</taxon>
        <taxon>Agaricales</taxon>
        <taxon>Marasmiineae</taxon>
        <taxon>Omphalotaceae</taxon>
        <taxon>Lentinula</taxon>
    </lineage>
</organism>
<dbReference type="Proteomes" id="UP001163835">
    <property type="component" value="Unassembled WGS sequence"/>
</dbReference>
<proteinExistence type="predicted"/>
<comment type="caution">
    <text evidence="1">The sequence shown here is derived from an EMBL/GenBank/DDBJ whole genome shotgun (WGS) entry which is preliminary data.</text>
</comment>
<sequence>VLATGCAMLAVLCSQRANNFQAVMGLFFIGSGASKCQMEVLAHTGISLSYPAMIQHMRILSKEATHTYQTLIQECMCFIVWDNLCIQF</sequence>
<gene>
    <name evidence="1" type="ORF">F5876DRAFT_5198</name>
</gene>
<keyword evidence="2" id="KW-1185">Reference proteome</keyword>
<accession>A0ACC1TJ41</accession>
<evidence type="ECO:0000313" key="1">
    <source>
        <dbReference type="EMBL" id="KAJ3804707.1"/>
    </source>
</evidence>